<keyword evidence="3" id="KW-1185">Reference proteome</keyword>
<gene>
    <name evidence="2" type="ORF">SAY86_023613</name>
</gene>
<proteinExistence type="predicted"/>
<reference evidence="2 3" key="1">
    <citation type="journal article" date="2023" name="Hortic Res">
        <title>Pangenome of water caltrop reveals structural variations and asymmetric subgenome divergence after allopolyploidization.</title>
        <authorList>
            <person name="Zhang X."/>
            <person name="Chen Y."/>
            <person name="Wang L."/>
            <person name="Yuan Y."/>
            <person name="Fang M."/>
            <person name="Shi L."/>
            <person name="Lu R."/>
            <person name="Comes H.P."/>
            <person name="Ma Y."/>
            <person name="Chen Y."/>
            <person name="Huang G."/>
            <person name="Zhou Y."/>
            <person name="Zheng Z."/>
            <person name="Qiu Y."/>
        </authorList>
    </citation>
    <scope>NUCLEOTIDE SEQUENCE [LARGE SCALE GENOMIC DNA]</scope>
    <source>
        <strain evidence="2">F231</strain>
    </source>
</reference>
<dbReference type="AlphaFoldDB" id="A0AAN7M807"/>
<dbReference type="Proteomes" id="UP001346149">
    <property type="component" value="Unassembled WGS sequence"/>
</dbReference>
<evidence type="ECO:0000313" key="2">
    <source>
        <dbReference type="EMBL" id="KAK4793178.1"/>
    </source>
</evidence>
<accession>A0AAN7M807</accession>
<name>A0AAN7M807_TRANT</name>
<evidence type="ECO:0000313" key="3">
    <source>
        <dbReference type="Proteomes" id="UP001346149"/>
    </source>
</evidence>
<comment type="caution">
    <text evidence="2">The sequence shown here is derived from an EMBL/GenBank/DDBJ whole genome shotgun (WGS) entry which is preliminary data.</text>
</comment>
<protein>
    <submittedName>
        <fullName evidence="2">Uncharacterized protein</fullName>
    </submittedName>
</protein>
<feature type="region of interest" description="Disordered" evidence="1">
    <location>
        <begin position="98"/>
        <end position="118"/>
    </location>
</feature>
<dbReference type="EMBL" id="JAXQNO010000008">
    <property type="protein sequence ID" value="KAK4793178.1"/>
    <property type="molecule type" value="Genomic_DNA"/>
</dbReference>
<organism evidence="2 3">
    <name type="scientific">Trapa natans</name>
    <name type="common">Water chestnut</name>
    <dbReference type="NCBI Taxonomy" id="22666"/>
    <lineage>
        <taxon>Eukaryota</taxon>
        <taxon>Viridiplantae</taxon>
        <taxon>Streptophyta</taxon>
        <taxon>Embryophyta</taxon>
        <taxon>Tracheophyta</taxon>
        <taxon>Spermatophyta</taxon>
        <taxon>Magnoliopsida</taxon>
        <taxon>eudicotyledons</taxon>
        <taxon>Gunneridae</taxon>
        <taxon>Pentapetalae</taxon>
        <taxon>rosids</taxon>
        <taxon>malvids</taxon>
        <taxon>Myrtales</taxon>
        <taxon>Lythraceae</taxon>
        <taxon>Trapa</taxon>
    </lineage>
</organism>
<evidence type="ECO:0000256" key="1">
    <source>
        <dbReference type="SAM" id="MobiDB-lite"/>
    </source>
</evidence>
<sequence length="118" mass="13151">MHPWDARRLSTPSFISSFEHQKLLQHLFKPKTDVSVEGGSRQSLLTWKVTESDLSTAGEVTAGPGSRDCAVDDDALDAVGNDRVGENGAVLVMDYAQPHRKPPIHNEKPRKQRLHRIL</sequence>